<feature type="domain" description="Tail sheath protein subtilisin-like" evidence="3">
    <location>
        <begin position="111"/>
        <end position="285"/>
    </location>
</feature>
<dbReference type="Pfam" id="PF04984">
    <property type="entry name" value="Phage_sheath_1"/>
    <property type="match status" value="1"/>
</dbReference>
<dbReference type="OrthoDB" id="9767864at2"/>
<name>Q3A0H6_SYNC1</name>
<dbReference type="HOGENOM" id="CLU_009303_0_0_7"/>
<dbReference type="KEGG" id="pca:Pcar_2896"/>
<dbReference type="STRING" id="338963.Pcar_2896"/>
<comment type="similarity">
    <text evidence="1">Belongs to the myoviridae tail sheath protein family.</text>
</comment>
<proteinExistence type="inferred from homology"/>
<evidence type="ECO:0000256" key="1">
    <source>
        <dbReference type="ARBA" id="ARBA00008005"/>
    </source>
</evidence>
<evidence type="ECO:0000313" key="6">
    <source>
        <dbReference type="Proteomes" id="UP000002534"/>
    </source>
</evidence>
<dbReference type="InterPro" id="IPR052042">
    <property type="entry name" value="Tail_sheath_structural"/>
</dbReference>
<dbReference type="RefSeq" id="WP_011342682.1">
    <property type="nucleotide sequence ID" value="NC_007498.2"/>
</dbReference>
<evidence type="ECO:0000259" key="3">
    <source>
        <dbReference type="Pfam" id="PF04984"/>
    </source>
</evidence>
<reference evidence="6" key="1">
    <citation type="submission" date="2005-10" db="EMBL/GenBank/DDBJ databases">
        <title>Complete sequence of Pelobacter carbinolicus DSM 2380.</title>
        <authorList>
            <person name="Copeland A."/>
            <person name="Lucas S."/>
            <person name="Lapidus A."/>
            <person name="Barry K."/>
            <person name="Detter J.C."/>
            <person name="Glavina T."/>
            <person name="Hammon N."/>
            <person name="Israni S."/>
            <person name="Pitluck S."/>
            <person name="Chertkov O."/>
            <person name="Schmutz J."/>
            <person name="Larimer F."/>
            <person name="Land M."/>
            <person name="Kyrpides N."/>
            <person name="Ivanova N."/>
            <person name="Richardson P."/>
        </authorList>
    </citation>
    <scope>NUCLEOTIDE SEQUENCE [LARGE SCALE GENOMIC DNA]</scope>
    <source>
        <strain evidence="6">DSM 2380 / NBRC 103641 / GraBd1</strain>
    </source>
</reference>
<dbReference type="EMBL" id="CP000142">
    <property type="protein sequence ID" value="ABA90131.1"/>
    <property type="molecule type" value="Genomic_DNA"/>
</dbReference>
<feature type="domain" description="Tail sheath protein C-terminal" evidence="4">
    <location>
        <begin position="290"/>
        <end position="392"/>
    </location>
</feature>
<organism evidence="5 6">
    <name type="scientific">Syntrophotalea carbinolica (strain DSM 2380 / NBRC 103641 / GraBd1)</name>
    <name type="common">Pelobacter carbinolicus</name>
    <dbReference type="NCBI Taxonomy" id="338963"/>
    <lineage>
        <taxon>Bacteria</taxon>
        <taxon>Pseudomonadati</taxon>
        <taxon>Thermodesulfobacteriota</taxon>
        <taxon>Desulfuromonadia</taxon>
        <taxon>Desulfuromonadales</taxon>
        <taxon>Syntrophotaleaceae</taxon>
        <taxon>Syntrophotalea</taxon>
    </lineage>
</organism>
<feature type="region of interest" description="Disordered" evidence="2">
    <location>
        <begin position="165"/>
        <end position="186"/>
    </location>
</feature>
<dbReference type="InterPro" id="IPR020287">
    <property type="entry name" value="Tail_sheath_C"/>
</dbReference>
<protein>
    <submittedName>
        <fullName evidence="5">Phage tail sheath protein, putative</fullName>
    </submittedName>
</protein>
<sequence length="405" mass="43824">MPNYLTPGVYVEEVASGARPIQAVGTSTAGFVGVAPNPSVRAHEPVAINSWQQFMRIFGAGTHKAHTTCLAQAVYGFFLNGGGRCYVVNCQDETQLTGDRKGLGVLESIDEVAIVAAPGFVSPAAYDAVLSHCELMEDRVAILDGPATAAAINDLTKVAAARMQVEKSDDGEKQAQTGKGAAGLRPRNSDAGYGAVYFPWIVGRDPLNSRSLIRMPPSGHLAGIYARSDATRGVHKAPANEVVRGALNVSYRVTRHEQAELNPQGVNCIRFFPREGIRVWGARTLAPAASEWRYINVRRLFNMVKESIAQSTRWVVFEPNDQDLWKAITRDVSAFLTLLWRQGALFGSTPQEAFFVQCDAETNPPEVRDAGQVVTRIGLAPVKPAEFVIFQIGQGVGGTETEVQQ</sequence>
<evidence type="ECO:0000256" key="2">
    <source>
        <dbReference type="SAM" id="MobiDB-lite"/>
    </source>
</evidence>
<gene>
    <name evidence="5" type="ordered locus">Pcar_2896</name>
</gene>
<keyword evidence="6" id="KW-1185">Reference proteome</keyword>
<evidence type="ECO:0000259" key="4">
    <source>
        <dbReference type="Pfam" id="PF17482"/>
    </source>
</evidence>
<evidence type="ECO:0000313" key="5">
    <source>
        <dbReference type="EMBL" id="ABA90131.1"/>
    </source>
</evidence>
<dbReference type="Pfam" id="PF17482">
    <property type="entry name" value="Phage_sheath_1C"/>
    <property type="match status" value="1"/>
</dbReference>
<dbReference type="InterPro" id="IPR035089">
    <property type="entry name" value="Phage_sheath_subtilisin"/>
</dbReference>
<reference evidence="5 6" key="2">
    <citation type="journal article" date="2012" name="BMC Genomics">
        <title>The genome of Pelobacter carbinolicus reveals surprising metabolic capabilities and physiological features.</title>
        <authorList>
            <person name="Aklujkar M."/>
            <person name="Haveman S.A."/>
            <person name="Didonato R.Jr."/>
            <person name="Chertkov O."/>
            <person name="Han C.S."/>
            <person name="Land M.L."/>
            <person name="Brown P."/>
            <person name="Lovley D.R."/>
        </authorList>
    </citation>
    <scope>NUCLEOTIDE SEQUENCE [LARGE SCALE GENOMIC DNA]</scope>
    <source>
        <strain evidence="6">DSM 2380 / NBRC 103641 / GraBd1</strain>
    </source>
</reference>
<dbReference type="PANTHER" id="PTHR35861:SF1">
    <property type="entry name" value="PHAGE TAIL SHEATH PROTEIN"/>
    <property type="match status" value="1"/>
</dbReference>
<dbReference type="Gene3D" id="3.40.50.11780">
    <property type="match status" value="1"/>
</dbReference>
<dbReference type="eggNOG" id="COG3497">
    <property type="taxonomic scope" value="Bacteria"/>
</dbReference>
<accession>Q3A0H6</accession>
<dbReference type="PANTHER" id="PTHR35861">
    <property type="match status" value="1"/>
</dbReference>
<dbReference type="AlphaFoldDB" id="Q3A0H6"/>
<dbReference type="Proteomes" id="UP000002534">
    <property type="component" value="Chromosome"/>
</dbReference>